<evidence type="ECO:0000313" key="3">
    <source>
        <dbReference type="EMBL" id="KAK9681947.1"/>
    </source>
</evidence>
<feature type="compositionally biased region" description="Basic and acidic residues" evidence="1">
    <location>
        <begin position="132"/>
        <end position="155"/>
    </location>
</feature>
<keyword evidence="2" id="KW-0732">Signal</keyword>
<feature type="compositionally biased region" description="Basic residues" evidence="1">
    <location>
        <begin position="156"/>
        <end position="167"/>
    </location>
</feature>
<gene>
    <name evidence="3" type="ORF">RND81_10G039000</name>
</gene>
<evidence type="ECO:0000313" key="4">
    <source>
        <dbReference type="Proteomes" id="UP001443914"/>
    </source>
</evidence>
<accession>A0AAW1HY63</accession>
<keyword evidence="4" id="KW-1185">Reference proteome</keyword>
<reference evidence="3" key="1">
    <citation type="submission" date="2024-03" db="EMBL/GenBank/DDBJ databases">
        <title>WGS assembly of Saponaria officinalis var. Norfolk2.</title>
        <authorList>
            <person name="Jenkins J."/>
            <person name="Shu S."/>
            <person name="Grimwood J."/>
            <person name="Barry K."/>
            <person name="Goodstein D."/>
            <person name="Schmutz J."/>
            <person name="Leebens-Mack J."/>
            <person name="Osbourn A."/>
        </authorList>
    </citation>
    <scope>NUCLEOTIDE SEQUENCE [LARGE SCALE GENOMIC DNA]</scope>
    <source>
        <strain evidence="3">JIC</strain>
    </source>
</reference>
<evidence type="ECO:0000256" key="2">
    <source>
        <dbReference type="SAM" id="SignalP"/>
    </source>
</evidence>
<feature type="region of interest" description="Disordered" evidence="1">
    <location>
        <begin position="132"/>
        <end position="225"/>
    </location>
</feature>
<sequence>MESQKSAHLLLLILIITSLFHVYSAAGVLAEDQKTKSSDSEKVSQAQISVSLSGFGEGSGYGSGTGIGGSGEGDGGGGGGGGSGGYGEGEGWGWGGTGMDSDKHSHLFASDGLSDQLPIFDKLLPFTAEEKQLDMQHSEGRSKHDHIGDHNCHEKNSKRHKVRSGGHKTKETETEKAKGQQISKNDEPIGLENHDPIIRRQHQGKDINGNWGQNKESVAMAPASV</sequence>
<dbReference type="Proteomes" id="UP001443914">
    <property type="component" value="Unassembled WGS sequence"/>
</dbReference>
<name>A0AAW1HY63_SAPOF</name>
<protein>
    <recommendedName>
        <fullName evidence="5">Glycine-rich protein</fullName>
    </recommendedName>
</protein>
<proteinExistence type="predicted"/>
<evidence type="ECO:0000256" key="1">
    <source>
        <dbReference type="SAM" id="MobiDB-lite"/>
    </source>
</evidence>
<feature type="signal peptide" evidence="2">
    <location>
        <begin position="1"/>
        <end position="25"/>
    </location>
</feature>
<organism evidence="3 4">
    <name type="scientific">Saponaria officinalis</name>
    <name type="common">Common soapwort</name>
    <name type="synonym">Lychnis saponaria</name>
    <dbReference type="NCBI Taxonomy" id="3572"/>
    <lineage>
        <taxon>Eukaryota</taxon>
        <taxon>Viridiplantae</taxon>
        <taxon>Streptophyta</taxon>
        <taxon>Embryophyta</taxon>
        <taxon>Tracheophyta</taxon>
        <taxon>Spermatophyta</taxon>
        <taxon>Magnoliopsida</taxon>
        <taxon>eudicotyledons</taxon>
        <taxon>Gunneridae</taxon>
        <taxon>Pentapetalae</taxon>
        <taxon>Caryophyllales</taxon>
        <taxon>Caryophyllaceae</taxon>
        <taxon>Caryophylleae</taxon>
        <taxon>Saponaria</taxon>
    </lineage>
</organism>
<feature type="chain" id="PRO_5043575938" description="Glycine-rich protein" evidence="2">
    <location>
        <begin position="26"/>
        <end position="225"/>
    </location>
</feature>
<comment type="caution">
    <text evidence="3">The sequence shown here is derived from an EMBL/GenBank/DDBJ whole genome shotgun (WGS) entry which is preliminary data.</text>
</comment>
<feature type="region of interest" description="Disordered" evidence="1">
    <location>
        <begin position="61"/>
        <end position="98"/>
    </location>
</feature>
<evidence type="ECO:0008006" key="5">
    <source>
        <dbReference type="Google" id="ProtNLM"/>
    </source>
</evidence>
<dbReference type="AlphaFoldDB" id="A0AAW1HY63"/>
<feature type="compositionally biased region" description="Basic and acidic residues" evidence="1">
    <location>
        <begin position="168"/>
        <end position="198"/>
    </location>
</feature>
<dbReference type="EMBL" id="JBDFQZ010000010">
    <property type="protein sequence ID" value="KAK9681947.1"/>
    <property type="molecule type" value="Genomic_DNA"/>
</dbReference>